<evidence type="ECO:0000313" key="2">
    <source>
        <dbReference type="Proteomes" id="UP000005940"/>
    </source>
</evidence>
<keyword evidence="2" id="KW-1185">Reference proteome</keyword>
<dbReference type="AlphaFoldDB" id="I2N6T5"/>
<dbReference type="RefSeq" id="WP_006346401.1">
    <property type="nucleotide sequence ID" value="NZ_CP029159.1"/>
</dbReference>
<dbReference type="EMBL" id="CP029159">
    <property type="protein sequence ID" value="QKM67325.1"/>
    <property type="molecule type" value="Genomic_DNA"/>
</dbReference>
<reference evidence="1 2" key="1">
    <citation type="journal article" date="2012" name="J. Bacteriol.">
        <title>Draft genome of Streptomyces tsukubaensis NRRL 18488, the producer of the clinically important immunosuppressant tacrolimus (FK506).</title>
        <authorList>
            <person name="Barreiro C."/>
            <person name="Prieto C."/>
            <person name="Sola-Landa A."/>
            <person name="Solera E."/>
            <person name="Martinez-Castro M."/>
            <person name="Perez-Redondo R."/>
            <person name="Garcia-Estrada C."/>
            <person name="Aparicio J.F."/>
            <person name="Fernandez-Martinez L.T."/>
            <person name="Santos-Aberturas J."/>
            <person name="Salehi-Najafabadi Z."/>
            <person name="Rodriguez-Garcia A."/>
            <person name="Tauch A."/>
            <person name="Martin J.F."/>
        </authorList>
    </citation>
    <scope>NUCLEOTIDE SEQUENCE [LARGE SCALE GENOMIC DNA]</scope>
    <source>
        <strain evidence="2">DSM 42081 / NBRC 108919 / NRRL 18488 / 9993</strain>
    </source>
</reference>
<sequence length="60" mass="6837">MSDYLFHTHPALQASALHRQELIRRAEEHRLARRARRAARQAAKDEEGRVTAAARFTVAA</sequence>
<protein>
    <submittedName>
        <fullName evidence="1">Uncharacterized protein</fullName>
    </submittedName>
</protein>
<organism evidence="1 2">
    <name type="scientific">Streptomyces tsukubensis (strain DSM 42081 / NBRC 108919 / NRRL 18488 / 9993)</name>
    <dbReference type="NCBI Taxonomy" id="1114943"/>
    <lineage>
        <taxon>Bacteria</taxon>
        <taxon>Bacillati</taxon>
        <taxon>Actinomycetota</taxon>
        <taxon>Actinomycetes</taxon>
        <taxon>Kitasatosporales</taxon>
        <taxon>Streptomycetaceae</taxon>
        <taxon>Streptomyces</taxon>
    </lineage>
</organism>
<name>I2N6T5_STRT9</name>
<gene>
    <name evidence="1" type="ORF">STSU_009230</name>
</gene>
<evidence type="ECO:0000313" key="1">
    <source>
        <dbReference type="EMBL" id="QKM67325.1"/>
    </source>
</evidence>
<proteinExistence type="predicted"/>
<dbReference type="Proteomes" id="UP000005940">
    <property type="component" value="Chromosome"/>
</dbReference>
<accession>I2N6T5</accession>